<feature type="region of interest" description="Disordered" evidence="1">
    <location>
        <begin position="160"/>
        <end position="266"/>
    </location>
</feature>
<accession>A0A4U1ET64</accession>
<evidence type="ECO:0000313" key="2">
    <source>
        <dbReference type="EMBL" id="TKC39417.1"/>
    </source>
</evidence>
<organism evidence="2 3">
    <name type="scientific">Monodon monoceros</name>
    <name type="common">Narwhal</name>
    <name type="synonym">Ceratodon monodon</name>
    <dbReference type="NCBI Taxonomy" id="40151"/>
    <lineage>
        <taxon>Eukaryota</taxon>
        <taxon>Metazoa</taxon>
        <taxon>Chordata</taxon>
        <taxon>Craniata</taxon>
        <taxon>Vertebrata</taxon>
        <taxon>Euteleostomi</taxon>
        <taxon>Mammalia</taxon>
        <taxon>Eutheria</taxon>
        <taxon>Laurasiatheria</taxon>
        <taxon>Artiodactyla</taxon>
        <taxon>Whippomorpha</taxon>
        <taxon>Cetacea</taxon>
        <taxon>Odontoceti</taxon>
        <taxon>Monodontidae</taxon>
        <taxon>Monodon</taxon>
    </lineage>
</organism>
<gene>
    <name evidence="2" type="ORF">EI555_002360</name>
</gene>
<feature type="compositionally biased region" description="Polar residues" evidence="1">
    <location>
        <begin position="41"/>
        <end position="57"/>
    </location>
</feature>
<feature type="region of interest" description="Disordered" evidence="1">
    <location>
        <begin position="1"/>
        <end position="96"/>
    </location>
</feature>
<evidence type="ECO:0000256" key="1">
    <source>
        <dbReference type="SAM" id="MobiDB-lite"/>
    </source>
</evidence>
<evidence type="ECO:0000313" key="3">
    <source>
        <dbReference type="Proteomes" id="UP000308365"/>
    </source>
</evidence>
<proteinExistence type="predicted"/>
<protein>
    <submittedName>
        <fullName evidence="2">Uncharacterized protein</fullName>
    </submittedName>
</protein>
<dbReference type="AlphaFoldDB" id="A0A4U1ET64"/>
<name>A0A4U1ET64_MONMO</name>
<feature type="non-terminal residue" evidence="2">
    <location>
        <position position="1"/>
    </location>
</feature>
<reference evidence="3" key="1">
    <citation type="journal article" date="2019" name="IScience">
        <title>Narwhal Genome Reveals Long-Term Low Genetic Diversity despite Current Large Abundance Size.</title>
        <authorList>
            <person name="Westbury M.V."/>
            <person name="Petersen B."/>
            <person name="Garde E."/>
            <person name="Heide-Jorgensen M.P."/>
            <person name="Lorenzen E.D."/>
        </authorList>
    </citation>
    <scope>NUCLEOTIDE SEQUENCE [LARGE SCALE GENOMIC DNA]</scope>
</reference>
<dbReference type="EMBL" id="RWIC01000874">
    <property type="protein sequence ID" value="TKC39417.1"/>
    <property type="molecule type" value="Genomic_DNA"/>
</dbReference>
<dbReference type="Proteomes" id="UP000308365">
    <property type="component" value="Unassembled WGS sequence"/>
</dbReference>
<sequence>GSKEEQSISKTPRSAHPGPLGPPCALVNPLGELPKLRETEAQTTKGMAQGGATSSSPGRAVRTTVLGKRSCTLDSSGTPESPARPSPAPEMPGFLAMPRPLMVQPSATETGPVLSQTSRGTREKAVHLLVLSIPSPCFPPPTPPPRCKWAPSEELTGSAWRPAATEAHCSPAGPLPLVQEDPPGSSFKRAGPVSPYCRPASQESQHRKRKPAGRGLGHSCHRRVSGGFRGRGAQASPAPGGGMVQPSPTVPIWKPEGFDLNSSSTT</sequence>
<comment type="caution">
    <text evidence="2">The sequence shown here is derived from an EMBL/GenBank/DDBJ whole genome shotgun (WGS) entry which is preliminary data.</text>
</comment>